<dbReference type="GO" id="GO:0032446">
    <property type="term" value="P:protein modification by small protein conjugation"/>
    <property type="evidence" value="ECO:0007669"/>
    <property type="project" value="UniProtKB-ARBA"/>
</dbReference>
<protein>
    <recommendedName>
        <fullName evidence="1">E2 ubiquitin-conjugating enzyme</fullName>
        <ecNumber evidence="1">2.3.2.23</ecNumber>
    </recommendedName>
</protein>
<reference evidence="10" key="1">
    <citation type="submission" date="2021-04" db="EMBL/GenBank/DDBJ databases">
        <authorList>
            <consortium name="Molecular Ecology Group"/>
        </authorList>
    </citation>
    <scope>NUCLEOTIDE SEQUENCE</scope>
</reference>
<dbReference type="InterPro" id="IPR050113">
    <property type="entry name" value="Ub_conjugating_enzyme"/>
</dbReference>
<organism evidence="10 11">
    <name type="scientific">Candidula unifasciata</name>
    <dbReference type="NCBI Taxonomy" id="100452"/>
    <lineage>
        <taxon>Eukaryota</taxon>
        <taxon>Metazoa</taxon>
        <taxon>Spiralia</taxon>
        <taxon>Lophotrochozoa</taxon>
        <taxon>Mollusca</taxon>
        <taxon>Gastropoda</taxon>
        <taxon>Heterobranchia</taxon>
        <taxon>Euthyneura</taxon>
        <taxon>Panpulmonata</taxon>
        <taxon>Eupulmonata</taxon>
        <taxon>Stylommatophora</taxon>
        <taxon>Helicina</taxon>
        <taxon>Helicoidea</taxon>
        <taxon>Geomitridae</taxon>
        <taxon>Candidula</taxon>
    </lineage>
</organism>
<sequence>MALEQASLLLSRQLKELNKSSVDGFSAGLIDDDDLFKWEIVIYGPPETLYEGGMFKAHLIFPREYPHRPPKMKFVSEMWHPNIDQEGNVCISILHEPGDDKYGYEKAAERWLPVHTVETICISVISMLADPNDESPANVDAAKMWRENFEEFKKRVTRTVRKSIEEL</sequence>
<evidence type="ECO:0000256" key="2">
    <source>
        <dbReference type="ARBA" id="ARBA00022679"/>
    </source>
</evidence>
<comment type="caution">
    <text evidence="10">The sequence shown here is derived from an EMBL/GenBank/DDBJ whole genome shotgun (WGS) entry which is preliminary data.</text>
</comment>
<keyword evidence="4 8" id="KW-0833">Ubl conjugation pathway</keyword>
<gene>
    <name evidence="10" type="ORF">CUNI_LOCUS17809</name>
</gene>
<feature type="domain" description="UBC core" evidence="9">
    <location>
        <begin position="5"/>
        <end position="165"/>
    </location>
</feature>
<keyword evidence="11" id="KW-1185">Reference proteome</keyword>
<keyword evidence="3 8" id="KW-0547">Nucleotide-binding</keyword>
<dbReference type="InterPro" id="IPR000608">
    <property type="entry name" value="UBC"/>
</dbReference>
<name>A0A8S4A1A2_9EUPU</name>
<evidence type="ECO:0000256" key="3">
    <source>
        <dbReference type="ARBA" id="ARBA00022741"/>
    </source>
</evidence>
<dbReference type="SUPFAM" id="SSF54495">
    <property type="entry name" value="UBC-like"/>
    <property type="match status" value="1"/>
</dbReference>
<dbReference type="PROSITE" id="PS00183">
    <property type="entry name" value="UBC_1"/>
    <property type="match status" value="1"/>
</dbReference>
<evidence type="ECO:0000256" key="1">
    <source>
        <dbReference type="ARBA" id="ARBA00012486"/>
    </source>
</evidence>
<dbReference type="InterPro" id="IPR023313">
    <property type="entry name" value="UBQ-conjugating_AS"/>
</dbReference>
<dbReference type="GO" id="GO:0061631">
    <property type="term" value="F:ubiquitin conjugating enzyme activity"/>
    <property type="evidence" value="ECO:0007669"/>
    <property type="project" value="UniProtKB-EC"/>
</dbReference>
<evidence type="ECO:0000313" key="10">
    <source>
        <dbReference type="EMBL" id="CAG5132251.1"/>
    </source>
</evidence>
<dbReference type="CDD" id="cd23795">
    <property type="entry name" value="UBCc_UBE2G1"/>
    <property type="match status" value="1"/>
</dbReference>
<dbReference type="AlphaFoldDB" id="A0A8S4A1A2"/>
<evidence type="ECO:0000256" key="8">
    <source>
        <dbReference type="RuleBase" id="RU362109"/>
    </source>
</evidence>
<dbReference type="SMART" id="SM00212">
    <property type="entry name" value="UBCc"/>
    <property type="match status" value="1"/>
</dbReference>
<evidence type="ECO:0000256" key="6">
    <source>
        <dbReference type="ARBA" id="ARBA00053162"/>
    </source>
</evidence>
<keyword evidence="2" id="KW-0808">Transferase</keyword>
<dbReference type="InterPro" id="IPR016135">
    <property type="entry name" value="UBQ-conjugating_enzyme/RWD"/>
</dbReference>
<evidence type="ECO:0000259" key="9">
    <source>
        <dbReference type="PROSITE" id="PS50127"/>
    </source>
</evidence>
<dbReference type="Pfam" id="PF00179">
    <property type="entry name" value="UQ_con"/>
    <property type="match status" value="1"/>
</dbReference>
<feature type="active site" description="Glycyl thioester intermediate" evidence="7">
    <location>
        <position position="90"/>
    </location>
</feature>
<dbReference type="OrthoDB" id="19692at2759"/>
<dbReference type="GO" id="GO:0005524">
    <property type="term" value="F:ATP binding"/>
    <property type="evidence" value="ECO:0007669"/>
    <property type="project" value="UniProtKB-UniRule"/>
</dbReference>
<dbReference type="PANTHER" id="PTHR24067">
    <property type="entry name" value="UBIQUITIN-CONJUGATING ENZYME E2"/>
    <property type="match status" value="1"/>
</dbReference>
<proteinExistence type="inferred from homology"/>
<keyword evidence="5 8" id="KW-0067">ATP-binding</keyword>
<dbReference type="FunFam" id="3.10.110.10:FF:000018">
    <property type="entry name" value="Ubiquitin-conjugating enzyme E2 G1"/>
    <property type="match status" value="1"/>
</dbReference>
<dbReference type="PROSITE" id="PS50127">
    <property type="entry name" value="UBC_2"/>
    <property type="match status" value="1"/>
</dbReference>
<dbReference type="EC" id="2.3.2.23" evidence="1"/>
<evidence type="ECO:0000313" key="11">
    <source>
        <dbReference type="Proteomes" id="UP000678393"/>
    </source>
</evidence>
<dbReference type="Proteomes" id="UP000678393">
    <property type="component" value="Unassembled WGS sequence"/>
</dbReference>
<dbReference type="Gene3D" id="3.10.110.10">
    <property type="entry name" value="Ubiquitin Conjugating Enzyme"/>
    <property type="match status" value="1"/>
</dbReference>
<evidence type="ECO:0000256" key="5">
    <source>
        <dbReference type="ARBA" id="ARBA00022840"/>
    </source>
</evidence>
<evidence type="ECO:0000256" key="4">
    <source>
        <dbReference type="ARBA" id="ARBA00022786"/>
    </source>
</evidence>
<dbReference type="EMBL" id="CAJHNH020005201">
    <property type="protein sequence ID" value="CAG5132251.1"/>
    <property type="molecule type" value="Genomic_DNA"/>
</dbReference>
<comment type="function">
    <text evidence="6">Accepts ubiquitin from the E1 complex and catalyzes its covalent attachment to other proteins. In vitro catalyzes 'Lys-48'-, as well as 'Lys-63'-linked polyubiquitination. May be involved in degradation of muscle-specific proteins. Mediates polyubiquitination of CYP3A4.</text>
</comment>
<comment type="similarity">
    <text evidence="8">Belongs to the ubiquitin-conjugating enzyme family.</text>
</comment>
<accession>A0A8S4A1A2</accession>
<evidence type="ECO:0000256" key="7">
    <source>
        <dbReference type="PROSITE-ProRule" id="PRU10133"/>
    </source>
</evidence>